<evidence type="ECO:0000313" key="3">
    <source>
        <dbReference type="Proteomes" id="UP000275078"/>
    </source>
</evidence>
<dbReference type="AlphaFoldDB" id="A0A3N4HYI5"/>
<feature type="region of interest" description="Disordered" evidence="1">
    <location>
        <begin position="360"/>
        <end position="379"/>
    </location>
</feature>
<dbReference type="EMBL" id="ML119735">
    <property type="protein sequence ID" value="RPA76910.1"/>
    <property type="molecule type" value="Genomic_DNA"/>
</dbReference>
<accession>A0A3N4HYI5</accession>
<reference evidence="2 3" key="1">
    <citation type="journal article" date="2018" name="Nat. Ecol. Evol.">
        <title>Pezizomycetes genomes reveal the molecular basis of ectomycorrhizal truffle lifestyle.</title>
        <authorList>
            <person name="Murat C."/>
            <person name="Payen T."/>
            <person name="Noel B."/>
            <person name="Kuo A."/>
            <person name="Morin E."/>
            <person name="Chen J."/>
            <person name="Kohler A."/>
            <person name="Krizsan K."/>
            <person name="Balestrini R."/>
            <person name="Da Silva C."/>
            <person name="Montanini B."/>
            <person name="Hainaut M."/>
            <person name="Levati E."/>
            <person name="Barry K.W."/>
            <person name="Belfiori B."/>
            <person name="Cichocki N."/>
            <person name="Clum A."/>
            <person name="Dockter R.B."/>
            <person name="Fauchery L."/>
            <person name="Guy J."/>
            <person name="Iotti M."/>
            <person name="Le Tacon F."/>
            <person name="Lindquist E.A."/>
            <person name="Lipzen A."/>
            <person name="Malagnac F."/>
            <person name="Mello A."/>
            <person name="Molinier V."/>
            <person name="Miyauchi S."/>
            <person name="Poulain J."/>
            <person name="Riccioni C."/>
            <person name="Rubini A."/>
            <person name="Sitrit Y."/>
            <person name="Splivallo R."/>
            <person name="Traeger S."/>
            <person name="Wang M."/>
            <person name="Zifcakova L."/>
            <person name="Wipf D."/>
            <person name="Zambonelli A."/>
            <person name="Paolocci F."/>
            <person name="Nowrousian M."/>
            <person name="Ottonello S."/>
            <person name="Baldrian P."/>
            <person name="Spatafora J.W."/>
            <person name="Henrissat B."/>
            <person name="Nagy L.G."/>
            <person name="Aury J.M."/>
            <person name="Wincker P."/>
            <person name="Grigoriev I.V."/>
            <person name="Bonfante P."/>
            <person name="Martin F.M."/>
        </authorList>
    </citation>
    <scope>NUCLEOTIDE SEQUENCE [LARGE SCALE GENOMIC DNA]</scope>
    <source>
        <strain evidence="2 3">RN42</strain>
    </source>
</reference>
<keyword evidence="3" id="KW-1185">Reference proteome</keyword>
<dbReference type="Proteomes" id="UP000275078">
    <property type="component" value="Unassembled WGS sequence"/>
</dbReference>
<feature type="compositionally biased region" description="Basic and acidic residues" evidence="1">
    <location>
        <begin position="495"/>
        <end position="509"/>
    </location>
</feature>
<proteinExistence type="predicted"/>
<evidence type="ECO:0000256" key="1">
    <source>
        <dbReference type="SAM" id="MobiDB-lite"/>
    </source>
</evidence>
<protein>
    <submittedName>
        <fullName evidence="2">Uncharacterized protein</fullName>
    </submittedName>
</protein>
<dbReference type="STRING" id="1160509.A0A3N4HYI5"/>
<feature type="region of interest" description="Disordered" evidence="1">
    <location>
        <begin position="289"/>
        <end position="341"/>
    </location>
</feature>
<gene>
    <name evidence="2" type="ORF">BJ508DRAFT_417399</name>
</gene>
<organism evidence="2 3">
    <name type="scientific">Ascobolus immersus RN42</name>
    <dbReference type="NCBI Taxonomy" id="1160509"/>
    <lineage>
        <taxon>Eukaryota</taxon>
        <taxon>Fungi</taxon>
        <taxon>Dikarya</taxon>
        <taxon>Ascomycota</taxon>
        <taxon>Pezizomycotina</taxon>
        <taxon>Pezizomycetes</taxon>
        <taxon>Pezizales</taxon>
        <taxon>Ascobolaceae</taxon>
        <taxon>Ascobolus</taxon>
    </lineage>
</organism>
<evidence type="ECO:0000313" key="2">
    <source>
        <dbReference type="EMBL" id="RPA76910.1"/>
    </source>
</evidence>
<feature type="compositionally biased region" description="Acidic residues" evidence="1">
    <location>
        <begin position="306"/>
        <end position="327"/>
    </location>
</feature>
<sequence length="524" mass="58394">MSTEPPTTITITSDDLSDLPSLLETTNGPANLHYSILLPAYDFTRAVLFETLKEQESNNSAFTTALISLFILLSTTPTPTIDLTLTAYSPTDLGHRDENSDDTYDIDATGDIGARRWRHSYLTFLPSRLHVLPEVKCIRSFICRTPLKDRNRLARRMIEGATLARLCGTFPGLEVLRWEVAEGNFLYPELRKRHRNEFGTALLDSHKTWKKLRIFHIEADAGTSAHFNLATGPDPLTEALRHVLVLPALEEFLIGRHAVLAPNIFDPLPDSAGSFRELKKITVHLSPALPDGGSYYSNPNPPASDKEEDVPEDAEDVPDEDEQDYDSDLPPNYNDPASNTPRRDALLKLERTIDHVLADLDESETATTDEDGYPYPPRYGREYSRAYRAAEVEGYDEGRASIDTEEARRLVRGFVGLVARAEKLREGLMHLGSDVEIFLRIQFSAKEACWSVQYGRTIEPELGGLFKEALGVMRGIKGGTVVTGLPEEVLGGLEEEGKQGSGDLKRGANSEEEQGEREAKVRRL</sequence>
<name>A0A3N4HYI5_ASCIM</name>
<feature type="region of interest" description="Disordered" evidence="1">
    <location>
        <begin position="490"/>
        <end position="524"/>
    </location>
</feature>
<feature type="compositionally biased region" description="Acidic residues" evidence="1">
    <location>
        <begin position="360"/>
        <end position="372"/>
    </location>
</feature>